<proteinExistence type="predicted"/>
<dbReference type="PANTHER" id="PTHR33678">
    <property type="entry name" value="BLL1576 PROTEIN"/>
    <property type="match status" value="1"/>
</dbReference>
<gene>
    <name evidence="3" type="ORF">M8523_33655</name>
</gene>
<evidence type="ECO:0000313" key="3">
    <source>
        <dbReference type="EMBL" id="MCW6512838.1"/>
    </source>
</evidence>
<name>A0AA41Z4K9_9HYPH</name>
<sequence length="158" mass="17100">MRGTSAEHRLAGRRAETAPIMVRLKTMLTQTLTEISAISPLAGAIKYALGHWTGLTRFLDDGRIEVDTNTVERSMRPIGLGRKNSLFAGNDGGAESWAILASLLNTAKLNGVDPYTWLADALEMVVSGEVKSHQLDRLLAWNWKAAREAAAAIEKAAA</sequence>
<dbReference type="AlphaFoldDB" id="A0AA41Z4K9"/>
<dbReference type="InterPro" id="IPR052344">
    <property type="entry name" value="Transposase-related"/>
</dbReference>
<dbReference type="Pfam" id="PF03050">
    <property type="entry name" value="DDE_Tnp_IS66"/>
    <property type="match status" value="1"/>
</dbReference>
<feature type="domain" description="Transposase IS66 C-terminal" evidence="2">
    <location>
        <begin position="102"/>
        <end position="141"/>
    </location>
</feature>
<reference evidence="3" key="1">
    <citation type="submission" date="2022-05" db="EMBL/GenBank/DDBJ databases">
        <authorList>
            <person name="Pankratov T."/>
        </authorList>
    </citation>
    <scope>NUCLEOTIDE SEQUENCE</scope>
    <source>
        <strain evidence="3">BP6-180914</strain>
    </source>
</reference>
<evidence type="ECO:0000313" key="4">
    <source>
        <dbReference type="Proteomes" id="UP001165667"/>
    </source>
</evidence>
<dbReference type="Proteomes" id="UP001165667">
    <property type="component" value="Unassembled WGS sequence"/>
</dbReference>
<dbReference type="InterPro" id="IPR004291">
    <property type="entry name" value="Transposase_IS66_central"/>
</dbReference>
<organism evidence="3 4">
    <name type="scientific">Lichenifustis flavocetrariae</name>
    <dbReference type="NCBI Taxonomy" id="2949735"/>
    <lineage>
        <taxon>Bacteria</taxon>
        <taxon>Pseudomonadati</taxon>
        <taxon>Pseudomonadota</taxon>
        <taxon>Alphaproteobacteria</taxon>
        <taxon>Hyphomicrobiales</taxon>
        <taxon>Lichenihabitantaceae</taxon>
        <taxon>Lichenifustis</taxon>
    </lineage>
</organism>
<feature type="domain" description="Transposase IS66 central" evidence="1">
    <location>
        <begin position="5"/>
        <end position="95"/>
    </location>
</feature>
<dbReference type="PANTHER" id="PTHR33678:SF1">
    <property type="entry name" value="BLL1576 PROTEIN"/>
    <property type="match status" value="1"/>
</dbReference>
<dbReference type="InterPro" id="IPR039552">
    <property type="entry name" value="IS66_C"/>
</dbReference>
<protein>
    <submittedName>
        <fullName evidence="3">Transposase</fullName>
    </submittedName>
</protein>
<accession>A0AA41Z4K9</accession>
<comment type="caution">
    <text evidence="3">The sequence shown here is derived from an EMBL/GenBank/DDBJ whole genome shotgun (WGS) entry which is preliminary data.</text>
</comment>
<evidence type="ECO:0000259" key="2">
    <source>
        <dbReference type="Pfam" id="PF13817"/>
    </source>
</evidence>
<dbReference type="EMBL" id="JAMOIM010000068">
    <property type="protein sequence ID" value="MCW6512838.1"/>
    <property type="molecule type" value="Genomic_DNA"/>
</dbReference>
<dbReference type="Pfam" id="PF13817">
    <property type="entry name" value="DDE_Tnp_IS66_C"/>
    <property type="match status" value="1"/>
</dbReference>
<keyword evidence="4" id="KW-1185">Reference proteome</keyword>
<evidence type="ECO:0000259" key="1">
    <source>
        <dbReference type="Pfam" id="PF03050"/>
    </source>
</evidence>